<evidence type="ECO:0000259" key="2">
    <source>
        <dbReference type="Pfam" id="PF14111"/>
    </source>
</evidence>
<evidence type="ECO:0000313" key="4">
    <source>
        <dbReference type="Proteomes" id="UP001153076"/>
    </source>
</evidence>
<protein>
    <recommendedName>
        <fullName evidence="2">DUF4283 domain-containing protein</fullName>
    </recommendedName>
</protein>
<evidence type="ECO:0000313" key="3">
    <source>
        <dbReference type="EMBL" id="KAJ8429509.1"/>
    </source>
</evidence>
<dbReference type="InterPro" id="IPR025558">
    <property type="entry name" value="DUF4283"/>
</dbReference>
<accession>A0A9Q1Q5J0</accession>
<dbReference type="EMBL" id="JAKOGI010000888">
    <property type="protein sequence ID" value="KAJ8429509.1"/>
    <property type="molecule type" value="Genomic_DNA"/>
</dbReference>
<feature type="region of interest" description="Disordered" evidence="1">
    <location>
        <begin position="308"/>
        <end position="335"/>
    </location>
</feature>
<dbReference type="OrthoDB" id="1477597at2759"/>
<dbReference type="Pfam" id="PF14111">
    <property type="entry name" value="DUF4283"/>
    <property type="match status" value="1"/>
</dbReference>
<feature type="compositionally biased region" description="Basic and acidic residues" evidence="1">
    <location>
        <begin position="318"/>
        <end position="332"/>
    </location>
</feature>
<dbReference type="Proteomes" id="UP001153076">
    <property type="component" value="Unassembled WGS sequence"/>
</dbReference>
<dbReference type="PANTHER" id="PTHR31286">
    <property type="entry name" value="GLYCINE-RICH CELL WALL STRUCTURAL PROTEIN 1.8-LIKE"/>
    <property type="match status" value="1"/>
</dbReference>
<dbReference type="AlphaFoldDB" id="A0A9Q1Q5J0"/>
<sequence length="349" mass="40430">MESIQSPSKFVVVVFLKSHLGKSFHIFRRYGSDSTYFYKVEYGETKNPNSGSHPIRSQNEGINAAKGTCSYRDILQGIHQRETFSFNANPLFADGTKRDDCDSDDDKIPERVEDKPLCPTILLSKAEKSRLRRPWWQALILRMFDGTIGYMQLRKRLQKKLTLKGELSLIAIGRGYFIARFTQVEDYEYVPMEGPWLINDRYLMIREWVPNFIPGADLIRFLRAWVRVPRLPVEYFDTKFLKKIATKLAGSLGWIIRRPIDLTKPLLSKFQLKGRTWGIQYEGLKLIWFKCGKSGHREAESELFHVADNETGEGNTHATREKENTETMEREVNPLSDSQKCLEEEAFGS</sequence>
<dbReference type="PANTHER" id="PTHR31286:SF99">
    <property type="entry name" value="DUF4283 DOMAIN-CONTAINING PROTEIN"/>
    <property type="match status" value="1"/>
</dbReference>
<reference evidence="3" key="1">
    <citation type="submission" date="2022-04" db="EMBL/GenBank/DDBJ databases">
        <title>Carnegiea gigantea Genome sequencing and assembly v2.</title>
        <authorList>
            <person name="Copetti D."/>
            <person name="Sanderson M.J."/>
            <person name="Burquez A."/>
            <person name="Wojciechowski M.F."/>
        </authorList>
    </citation>
    <scope>NUCLEOTIDE SEQUENCE</scope>
    <source>
        <strain evidence="3">SGP5-SGP5p</strain>
        <tissue evidence="3">Aerial part</tissue>
    </source>
</reference>
<name>A0A9Q1Q5J0_9CARY</name>
<keyword evidence="4" id="KW-1185">Reference proteome</keyword>
<proteinExistence type="predicted"/>
<gene>
    <name evidence="3" type="ORF">Cgig2_016241</name>
</gene>
<comment type="caution">
    <text evidence="3">The sequence shown here is derived from an EMBL/GenBank/DDBJ whole genome shotgun (WGS) entry which is preliminary data.</text>
</comment>
<feature type="domain" description="DUF4283" evidence="2">
    <location>
        <begin position="135"/>
        <end position="214"/>
    </location>
</feature>
<organism evidence="3 4">
    <name type="scientific">Carnegiea gigantea</name>
    <dbReference type="NCBI Taxonomy" id="171969"/>
    <lineage>
        <taxon>Eukaryota</taxon>
        <taxon>Viridiplantae</taxon>
        <taxon>Streptophyta</taxon>
        <taxon>Embryophyta</taxon>
        <taxon>Tracheophyta</taxon>
        <taxon>Spermatophyta</taxon>
        <taxon>Magnoliopsida</taxon>
        <taxon>eudicotyledons</taxon>
        <taxon>Gunneridae</taxon>
        <taxon>Pentapetalae</taxon>
        <taxon>Caryophyllales</taxon>
        <taxon>Cactineae</taxon>
        <taxon>Cactaceae</taxon>
        <taxon>Cactoideae</taxon>
        <taxon>Echinocereeae</taxon>
        <taxon>Carnegiea</taxon>
    </lineage>
</organism>
<dbReference type="InterPro" id="IPR040256">
    <property type="entry name" value="At4g02000-like"/>
</dbReference>
<evidence type="ECO:0000256" key="1">
    <source>
        <dbReference type="SAM" id="MobiDB-lite"/>
    </source>
</evidence>